<gene>
    <name evidence="10" type="ORF">Q8A67_022226</name>
</gene>
<evidence type="ECO:0000256" key="5">
    <source>
        <dbReference type="ARBA" id="ARBA00022729"/>
    </source>
</evidence>
<dbReference type="GO" id="GO:0005886">
    <property type="term" value="C:plasma membrane"/>
    <property type="evidence" value="ECO:0007669"/>
    <property type="project" value="UniProtKB-SubCell"/>
</dbReference>
<evidence type="ECO:0000256" key="3">
    <source>
        <dbReference type="ARBA" id="ARBA00022475"/>
    </source>
</evidence>
<accession>A0AA88TF02</accession>
<dbReference type="InterPro" id="IPR050918">
    <property type="entry name" value="CNF-like_PLA2_Inhibitor"/>
</dbReference>
<dbReference type="AlphaFoldDB" id="A0AA88TF02"/>
<dbReference type="EMBL" id="JAUYZG010000022">
    <property type="protein sequence ID" value="KAK2872329.1"/>
    <property type="molecule type" value="Genomic_DNA"/>
</dbReference>
<dbReference type="InterPro" id="IPR016054">
    <property type="entry name" value="LY6_UPA_recep-like"/>
</dbReference>
<keyword evidence="3" id="KW-1003">Cell membrane</keyword>
<evidence type="ECO:0000313" key="11">
    <source>
        <dbReference type="Proteomes" id="UP001187343"/>
    </source>
</evidence>
<evidence type="ECO:0000256" key="6">
    <source>
        <dbReference type="ARBA" id="ARBA00023136"/>
    </source>
</evidence>
<protein>
    <submittedName>
        <fullName evidence="10">Uncharacterized protein</fullName>
    </submittedName>
</protein>
<feature type="domain" description="UPAR/Ly6" evidence="8">
    <location>
        <begin position="3"/>
        <end position="60"/>
    </location>
</feature>
<feature type="domain" description="Snake toxin/toxin-like" evidence="9">
    <location>
        <begin position="75"/>
        <end position="140"/>
    </location>
</feature>
<reference evidence="10" key="1">
    <citation type="submission" date="2023-08" db="EMBL/GenBank/DDBJ databases">
        <title>Chromosome-level Genome Assembly of mud carp (Cirrhinus molitorella).</title>
        <authorList>
            <person name="Liu H."/>
        </authorList>
    </citation>
    <scope>NUCLEOTIDE SEQUENCE</scope>
    <source>
        <strain evidence="10">Prfri</strain>
        <tissue evidence="10">Muscle</tissue>
    </source>
</reference>
<keyword evidence="4" id="KW-0964">Secreted</keyword>
<dbReference type="PANTHER" id="PTHR20914">
    <property type="entry name" value="LY6/PLAUR DOMAIN-CONTAINING PROTEIN 8"/>
    <property type="match status" value="1"/>
</dbReference>
<dbReference type="InterPro" id="IPR035076">
    <property type="entry name" value="Toxin/TOLIP"/>
</dbReference>
<evidence type="ECO:0000259" key="9">
    <source>
        <dbReference type="Pfam" id="PF00087"/>
    </source>
</evidence>
<evidence type="ECO:0000256" key="4">
    <source>
        <dbReference type="ARBA" id="ARBA00022525"/>
    </source>
</evidence>
<sequence>MVVCPFSASNCVSSTVVIEIGGIRSKTKVHGCSLGCASGSMNFGMVKSSQSCCGTSFCNSRQAQDPRTIVPNGKKCYYCDGYSCSSILSCSGTEDRCITATGTFEGRAVLVKGCVSKAICDSKTLASVHDISCCKGNLCNSDESAIESATPSFIQNITQSYIYDDDESFAESATQSFIQSVTQSFVHNNAEIVKYNDAKNVRKSFMYNDAKSAKYNVAERVTQSFLFLCFSLLSFILLH</sequence>
<dbReference type="SUPFAM" id="SSF57302">
    <property type="entry name" value="Snake toxin-like"/>
    <property type="match status" value="2"/>
</dbReference>
<comment type="caution">
    <text evidence="10">The sequence shown here is derived from an EMBL/GenBank/DDBJ whole genome shotgun (WGS) entry which is preliminary data.</text>
</comment>
<evidence type="ECO:0000259" key="8">
    <source>
        <dbReference type="Pfam" id="PF00021"/>
    </source>
</evidence>
<keyword evidence="11" id="KW-1185">Reference proteome</keyword>
<dbReference type="PANTHER" id="PTHR20914:SF24">
    <property type="entry name" value="LYMPHOCYTE ANTIGEN 6 FAMILY MEMBER M2-RELATED"/>
    <property type="match status" value="1"/>
</dbReference>
<evidence type="ECO:0000256" key="2">
    <source>
        <dbReference type="ARBA" id="ARBA00004613"/>
    </source>
</evidence>
<comment type="subcellular location">
    <subcellularLocation>
        <location evidence="1">Cell membrane</location>
    </subcellularLocation>
    <subcellularLocation>
        <location evidence="2">Secreted</location>
    </subcellularLocation>
</comment>
<name>A0AA88TF02_9TELE</name>
<dbReference type="InterPro" id="IPR045860">
    <property type="entry name" value="Snake_toxin-like_sf"/>
</dbReference>
<dbReference type="Pfam" id="PF00087">
    <property type="entry name" value="Toxin_TOLIP"/>
    <property type="match status" value="1"/>
</dbReference>
<evidence type="ECO:0000256" key="1">
    <source>
        <dbReference type="ARBA" id="ARBA00004236"/>
    </source>
</evidence>
<evidence type="ECO:0000256" key="7">
    <source>
        <dbReference type="ARBA" id="ARBA00023180"/>
    </source>
</evidence>
<organism evidence="10 11">
    <name type="scientific">Cirrhinus molitorella</name>
    <name type="common">mud carp</name>
    <dbReference type="NCBI Taxonomy" id="172907"/>
    <lineage>
        <taxon>Eukaryota</taxon>
        <taxon>Metazoa</taxon>
        <taxon>Chordata</taxon>
        <taxon>Craniata</taxon>
        <taxon>Vertebrata</taxon>
        <taxon>Euteleostomi</taxon>
        <taxon>Actinopterygii</taxon>
        <taxon>Neopterygii</taxon>
        <taxon>Teleostei</taxon>
        <taxon>Ostariophysi</taxon>
        <taxon>Cypriniformes</taxon>
        <taxon>Cyprinidae</taxon>
        <taxon>Labeoninae</taxon>
        <taxon>Labeonini</taxon>
        <taxon>Cirrhinus</taxon>
    </lineage>
</organism>
<keyword evidence="5" id="KW-0732">Signal</keyword>
<evidence type="ECO:0000313" key="10">
    <source>
        <dbReference type="EMBL" id="KAK2872329.1"/>
    </source>
</evidence>
<keyword evidence="6" id="KW-0472">Membrane</keyword>
<dbReference type="GO" id="GO:0005576">
    <property type="term" value="C:extracellular region"/>
    <property type="evidence" value="ECO:0007669"/>
    <property type="project" value="UniProtKB-SubCell"/>
</dbReference>
<dbReference type="Gene3D" id="2.10.60.10">
    <property type="entry name" value="CD59"/>
    <property type="match status" value="2"/>
</dbReference>
<dbReference type="Proteomes" id="UP001187343">
    <property type="component" value="Unassembled WGS sequence"/>
</dbReference>
<dbReference type="Pfam" id="PF00021">
    <property type="entry name" value="UPAR_LY6"/>
    <property type="match status" value="1"/>
</dbReference>
<proteinExistence type="predicted"/>
<keyword evidence="7" id="KW-0325">Glycoprotein</keyword>